<organism evidence="2">
    <name type="scientific">bioreactor metagenome</name>
    <dbReference type="NCBI Taxonomy" id="1076179"/>
    <lineage>
        <taxon>unclassified sequences</taxon>
        <taxon>metagenomes</taxon>
        <taxon>ecological metagenomes</taxon>
    </lineage>
</organism>
<comment type="caution">
    <text evidence="2">The sequence shown here is derived from an EMBL/GenBank/DDBJ whole genome shotgun (WGS) entry which is preliminary data.</text>
</comment>
<name>A0A645EI80_9ZZZZ</name>
<protein>
    <submittedName>
        <fullName evidence="2">Uncharacterized protein</fullName>
    </submittedName>
</protein>
<feature type="compositionally biased region" description="Pro residues" evidence="1">
    <location>
        <begin position="26"/>
        <end position="40"/>
    </location>
</feature>
<accession>A0A645EI80</accession>
<gene>
    <name evidence="2" type="ORF">SDC9_148180</name>
</gene>
<feature type="compositionally biased region" description="Polar residues" evidence="1">
    <location>
        <begin position="145"/>
        <end position="171"/>
    </location>
</feature>
<evidence type="ECO:0000256" key="1">
    <source>
        <dbReference type="SAM" id="MobiDB-lite"/>
    </source>
</evidence>
<feature type="region of interest" description="Disordered" evidence="1">
    <location>
        <begin position="1"/>
        <end position="61"/>
    </location>
</feature>
<dbReference type="EMBL" id="VSSQ01047010">
    <property type="protein sequence ID" value="MPN00982.1"/>
    <property type="molecule type" value="Genomic_DNA"/>
</dbReference>
<reference evidence="2" key="1">
    <citation type="submission" date="2019-08" db="EMBL/GenBank/DDBJ databases">
        <authorList>
            <person name="Kucharzyk K."/>
            <person name="Murdoch R.W."/>
            <person name="Higgins S."/>
            <person name="Loffler F."/>
        </authorList>
    </citation>
    <scope>NUCLEOTIDE SEQUENCE</scope>
</reference>
<sequence>MPSAVRAETKKPITKTAMPSTIGPRPASPQPYPRPSPKPSARPSRTRPRPVRSQPARWASGRTRYQPRVVISLLRAVFSFIRIVAIRSPRSWRSSGASCLRNSWSSSVTRWSGRGVRSAGSGTRRQSVNLSFDELNALRRAPASAPTSGGISSVRSRPRTARSTMPATTSLVPARPSIRVPTCPGEASSGGVNRTATGSLRRGPMLVSCPGAGRRPGVRPT</sequence>
<proteinExistence type="predicted"/>
<evidence type="ECO:0000313" key="2">
    <source>
        <dbReference type="EMBL" id="MPN00982.1"/>
    </source>
</evidence>
<dbReference type="AlphaFoldDB" id="A0A645EI80"/>
<feature type="region of interest" description="Disordered" evidence="1">
    <location>
        <begin position="142"/>
        <end position="221"/>
    </location>
</feature>